<proteinExistence type="predicted"/>
<comment type="caution">
    <text evidence="2">The sequence shown here is derived from an EMBL/GenBank/DDBJ whole genome shotgun (WGS) entry which is preliminary data.</text>
</comment>
<dbReference type="AlphaFoldDB" id="A0A9J6B8E4"/>
<evidence type="ECO:0000313" key="2">
    <source>
        <dbReference type="EMBL" id="KAG5632711.1"/>
    </source>
</evidence>
<name>A0A9J6B8E4_SOLCO</name>
<dbReference type="Proteomes" id="UP000824120">
    <property type="component" value="Chromosome 1"/>
</dbReference>
<reference evidence="2 3" key="1">
    <citation type="submission" date="2020-09" db="EMBL/GenBank/DDBJ databases">
        <title>De no assembly of potato wild relative species, Solanum commersonii.</title>
        <authorList>
            <person name="Cho K."/>
        </authorList>
    </citation>
    <scope>NUCLEOTIDE SEQUENCE [LARGE SCALE GENOMIC DNA]</scope>
    <source>
        <strain evidence="2">LZ3.2</strain>
        <tissue evidence="2">Leaf</tissue>
    </source>
</reference>
<feature type="region of interest" description="Disordered" evidence="1">
    <location>
        <begin position="142"/>
        <end position="173"/>
    </location>
</feature>
<sequence length="407" mass="45512">MAANRRKVGDDRFYSPPAMRKQQKMQAKSRIEAESRTESDDGASSTASFSSIRIENLTNFDRFLEHTTPKVPAQVFPKTIMRGMRNLDNDSYPYFILGDLWESFGEWSAYGAGVPLVLNQSDCVVQYYVPYLSGIQLYTDPSRPSIKQRRPGEESDADSLKETTSSDDSSEYGAGASRVANKVHGSWNQQNIVASTIDGIKHLSLKKDPLLESSGDENEMGSPGLLVFEYFERNQPYGREPLADKASLLFPNRSSSVFHLISGLASKFPELKTYKSCDLTAASWISVAWYPIYRIPTGPTLQNLDACFLTYHSLSTPSGGVPRTDWPQQHGTTTSKGIVDAGMSAKLPLPIFGLASYKFQLSFWFPDGVNECQKANSLLRAAGNWLRLLQVNHPDYSFFESHNSYRR</sequence>
<evidence type="ECO:0000313" key="3">
    <source>
        <dbReference type="Proteomes" id="UP000824120"/>
    </source>
</evidence>
<keyword evidence="3" id="KW-1185">Reference proteome</keyword>
<dbReference type="Pfam" id="PF05623">
    <property type="entry name" value="DUF789"/>
    <property type="match status" value="1"/>
</dbReference>
<feature type="region of interest" description="Disordered" evidence="1">
    <location>
        <begin position="1"/>
        <end position="47"/>
    </location>
</feature>
<dbReference type="InterPro" id="IPR008507">
    <property type="entry name" value="DUF789"/>
</dbReference>
<gene>
    <name evidence="2" type="ORF">H5410_004428</name>
</gene>
<dbReference type="OrthoDB" id="784906at2759"/>
<accession>A0A9J6B8E4</accession>
<feature type="compositionally biased region" description="Basic and acidic residues" evidence="1">
    <location>
        <begin position="29"/>
        <end position="39"/>
    </location>
</feature>
<protein>
    <submittedName>
        <fullName evidence="2">Uncharacterized protein</fullName>
    </submittedName>
</protein>
<dbReference type="PANTHER" id="PTHR31343">
    <property type="entry name" value="T15D22.8"/>
    <property type="match status" value="1"/>
</dbReference>
<dbReference type="EMBL" id="JACXVP010000001">
    <property type="protein sequence ID" value="KAG5632711.1"/>
    <property type="molecule type" value="Genomic_DNA"/>
</dbReference>
<feature type="compositionally biased region" description="Basic and acidic residues" evidence="1">
    <location>
        <begin position="150"/>
        <end position="161"/>
    </location>
</feature>
<evidence type="ECO:0000256" key="1">
    <source>
        <dbReference type="SAM" id="MobiDB-lite"/>
    </source>
</evidence>
<dbReference type="PANTHER" id="PTHR31343:SF8">
    <property type="entry name" value="OS07G0246600 PROTEIN"/>
    <property type="match status" value="1"/>
</dbReference>
<organism evidence="2 3">
    <name type="scientific">Solanum commersonii</name>
    <name type="common">Commerson's wild potato</name>
    <name type="synonym">Commerson's nightshade</name>
    <dbReference type="NCBI Taxonomy" id="4109"/>
    <lineage>
        <taxon>Eukaryota</taxon>
        <taxon>Viridiplantae</taxon>
        <taxon>Streptophyta</taxon>
        <taxon>Embryophyta</taxon>
        <taxon>Tracheophyta</taxon>
        <taxon>Spermatophyta</taxon>
        <taxon>Magnoliopsida</taxon>
        <taxon>eudicotyledons</taxon>
        <taxon>Gunneridae</taxon>
        <taxon>Pentapetalae</taxon>
        <taxon>asterids</taxon>
        <taxon>lamiids</taxon>
        <taxon>Solanales</taxon>
        <taxon>Solanaceae</taxon>
        <taxon>Solanoideae</taxon>
        <taxon>Solaneae</taxon>
        <taxon>Solanum</taxon>
    </lineage>
</organism>